<sequence length="464" mass="51285">MDERQWIKRTALLLSLLVLSGCQITATPADLLLNPRSTPENAALASAVRELLPPRAKLSLAMKEPANSAVIRMDADGDGKREAFVVYSDEGGAEHVMVLRGADGGWEQWFTFAESSNYGVDVLRTGDLDRDGKPELLIGWNQFGEPQHMLTLYHIDSAAQIMEPPKPLSELPYDTMGSGDADGDGDAELALIQLQRQELTASIGIYRFQGDQLGKIASTMLDGSVNEYLQVKLGKIAQNRYGVLADAAIGADASTTTMLAWQAEELVPIYPPEVSGDDKVQINANVQLSGDDNGDGILELHTLREAPGQSQGIAYSDLLWIEQHKQWNGNGGFDVVGERYVDAYRSYELQLPMSWSDYTFRKLTDGGADDVALDRYVEETNKREEILALRVIPVADWSEKEQLFQEEGRRYELLASGSGLVYVAVWRDWPAKEEADGEREASVKGVFPPDEAEMKRLFKLLPGE</sequence>
<evidence type="ECO:0000313" key="3">
    <source>
        <dbReference type="Proteomes" id="UP000249260"/>
    </source>
</evidence>
<keyword evidence="3" id="KW-1185">Reference proteome</keyword>
<evidence type="ECO:0000313" key="2">
    <source>
        <dbReference type="EMBL" id="RAP74401.1"/>
    </source>
</evidence>
<comment type="caution">
    <text evidence="2">The sequence shown here is derived from an EMBL/GenBank/DDBJ whole genome shotgun (WGS) entry which is preliminary data.</text>
</comment>
<keyword evidence="1" id="KW-0732">Signal</keyword>
<accession>A0A328TZ36</accession>
<dbReference type="Gene3D" id="2.130.10.130">
    <property type="entry name" value="Integrin alpha, N-terminal"/>
    <property type="match status" value="1"/>
</dbReference>
<dbReference type="InterPro" id="IPR013517">
    <property type="entry name" value="FG-GAP"/>
</dbReference>
<dbReference type="PROSITE" id="PS51257">
    <property type="entry name" value="PROKAR_LIPOPROTEIN"/>
    <property type="match status" value="1"/>
</dbReference>
<gene>
    <name evidence="2" type="ORF">DL346_20195</name>
</gene>
<evidence type="ECO:0008006" key="4">
    <source>
        <dbReference type="Google" id="ProtNLM"/>
    </source>
</evidence>
<dbReference type="EMBL" id="QLUW01000004">
    <property type="protein sequence ID" value="RAP74401.1"/>
    <property type="molecule type" value="Genomic_DNA"/>
</dbReference>
<dbReference type="AlphaFoldDB" id="A0A328TZ36"/>
<name>A0A328TZ36_9BACL</name>
<dbReference type="SUPFAM" id="SSF69318">
    <property type="entry name" value="Integrin alpha N-terminal domain"/>
    <property type="match status" value="1"/>
</dbReference>
<dbReference type="OrthoDB" id="1743319at2"/>
<evidence type="ECO:0000256" key="1">
    <source>
        <dbReference type="ARBA" id="ARBA00022729"/>
    </source>
</evidence>
<reference evidence="2 3" key="1">
    <citation type="submission" date="2018-06" db="EMBL/GenBank/DDBJ databases">
        <title>Paenibacillus montanisoli sp. nov., isolated from mountain area soil.</title>
        <authorList>
            <person name="Wu M."/>
        </authorList>
    </citation>
    <scope>NUCLEOTIDE SEQUENCE [LARGE SCALE GENOMIC DNA]</scope>
    <source>
        <strain evidence="2 3">RA17</strain>
    </source>
</reference>
<organism evidence="2 3">
    <name type="scientific">Paenibacillus montanisoli</name>
    <dbReference type="NCBI Taxonomy" id="2081970"/>
    <lineage>
        <taxon>Bacteria</taxon>
        <taxon>Bacillati</taxon>
        <taxon>Bacillota</taxon>
        <taxon>Bacilli</taxon>
        <taxon>Bacillales</taxon>
        <taxon>Paenibacillaceae</taxon>
        <taxon>Paenibacillus</taxon>
    </lineage>
</organism>
<dbReference type="Proteomes" id="UP000249260">
    <property type="component" value="Unassembled WGS sequence"/>
</dbReference>
<dbReference type="RefSeq" id="WP_112884190.1">
    <property type="nucleotide sequence ID" value="NZ_QLUW01000004.1"/>
</dbReference>
<dbReference type="Pfam" id="PF13517">
    <property type="entry name" value="FG-GAP_3"/>
    <property type="match status" value="1"/>
</dbReference>
<protein>
    <recommendedName>
        <fullName evidence="4">VCBS repeat-containing protein</fullName>
    </recommendedName>
</protein>
<proteinExistence type="predicted"/>
<dbReference type="InterPro" id="IPR028994">
    <property type="entry name" value="Integrin_alpha_N"/>
</dbReference>